<keyword evidence="2" id="KW-1185">Reference proteome</keyword>
<evidence type="ECO:0000313" key="1">
    <source>
        <dbReference type="EMBL" id="MCI64288.1"/>
    </source>
</evidence>
<sequence length="25" mass="2698">TIFVLTFGMLSFVDAGLRSGLRSLP</sequence>
<feature type="non-terminal residue" evidence="1">
    <location>
        <position position="1"/>
    </location>
</feature>
<evidence type="ECO:0000313" key="2">
    <source>
        <dbReference type="Proteomes" id="UP000265520"/>
    </source>
</evidence>
<accession>A0A392TTP4</accession>
<reference evidence="1 2" key="1">
    <citation type="journal article" date="2018" name="Front. Plant Sci.">
        <title>Red Clover (Trifolium pratense) and Zigzag Clover (T. medium) - A Picture of Genomic Similarities and Differences.</title>
        <authorList>
            <person name="Dluhosova J."/>
            <person name="Istvanek J."/>
            <person name="Nedelnik J."/>
            <person name="Repkova J."/>
        </authorList>
    </citation>
    <scope>NUCLEOTIDE SEQUENCE [LARGE SCALE GENOMIC DNA]</scope>
    <source>
        <strain evidence="2">cv. 10/8</strain>
        <tissue evidence="1">Leaf</tissue>
    </source>
</reference>
<name>A0A392TTP4_9FABA</name>
<organism evidence="1 2">
    <name type="scientific">Trifolium medium</name>
    <dbReference type="NCBI Taxonomy" id="97028"/>
    <lineage>
        <taxon>Eukaryota</taxon>
        <taxon>Viridiplantae</taxon>
        <taxon>Streptophyta</taxon>
        <taxon>Embryophyta</taxon>
        <taxon>Tracheophyta</taxon>
        <taxon>Spermatophyta</taxon>
        <taxon>Magnoliopsida</taxon>
        <taxon>eudicotyledons</taxon>
        <taxon>Gunneridae</taxon>
        <taxon>Pentapetalae</taxon>
        <taxon>rosids</taxon>
        <taxon>fabids</taxon>
        <taxon>Fabales</taxon>
        <taxon>Fabaceae</taxon>
        <taxon>Papilionoideae</taxon>
        <taxon>50 kb inversion clade</taxon>
        <taxon>NPAAA clade</taxon>
        <taxon>Hologalegina</taxon>
        <taxon>IRL clade</taxon>
        <taxon>Trifolieae</taxon>
        <taxon>Trifolium</taxon>
    </lineage>
</organism>
<protein>
    <submittedName>
        <fullName evidence="1">Uncharacterized protein</fullName>
    </submittedName>
</protein>
<comment type="caution">
    <text evidence="1">The sequence shown here is derived from an EMBL/GenBank/DDBJ whole genome shotgun (WGS) entry which is preliminary data.</text>
</comment>
<dbReference type="AlphaFoldDB" id="A0A392TTP4"/>
<dbReference type="EMBL" id="LXQA010652755">
    <property type="protein sequence ID" value="MCI64288.1"/>
    <property type="molecule type" value="Genomic_DNA"/>
</dbReference>
<proteinExistence type="predicted"/>
<dbReference type="Proteomes" id="UP000265520">
    <property type="component" value="Unassembled WGS sequence"/>
</dbReference>